<protein>
    <submittedName>
        <fullName evidence="1">Uncharacterized protein</fullName>
    </submittedName>
</protein>
<reference evidence="1 2" key="1">
    <citation type="submission" date="2018-01" db="EMBL/GenBank/DDBJ databases">
        <title>G. obscuriglobus.</title>
        <authorList>
            <person name="Franke J."/>
            <person name="Blomberg W."/>
            <person name="Selmecki A."/>
        </authorList>
    </citation>
    <scope>NUCLEOTIDE SEQUENCE [LARGE SCALE GENOMIC DNA]</scope>
    <source>
        <strain evidence="1 2">DSM 5831</strain>
    </source>
</reference>
<organism evidence="1 2">
    <name type="scientific">Gemmata obscuriglobus</name>
    <dbReference type="NCBI Taxonomy" id="114"/>
    <lineage>
        <taxon>Bacteria</taxon>
        <taxon>Pseudomonadati</taxon>
        <taxon>Planctomycetota</taxon>
        <taxon>Planctomycetia</taxon>
        <taxon>Gemmatales</taxon>
        <taxon>Gemmataceae</taxon>
        <taxon>Gemmata</taxon>
    </lineage>
</organism>
<keyword evidence="2" id="KW-1185">Reference proteome</keyword>
<sequence length="136" mass="14048">MAVVTIAEAAGMSLSLSPDPDLPGVLVAWLRGTAFEAAVSVDPDAEPAFPGMGQLGDFLISAAGVAAGRERQWTASGEDFTLRAEAGDDGRVLLGVYMGSTSDDACCWQTDATLSVVRAELRRAGAALAEWSQAES</sequence>
<dbReference type="AlphaFoldDB" id="A0A2Z3H4F9"/>
<gene>
    <name evidence="1" type="ORF">C1280_01860</name>
</gene>
<accession>A0A2Z3H4F9</accession>
<dbReference type="EMBL" id="CP025958">
    <property type="protein sequence ID" value="AWM35880.1"/>
    <property type="molecule type" value="Genomic_DNA"/>
</dbReference>
<dbReference type="Proteomes" id="UP000245802">
    <property type="component" value="Chromosome"/>
</dbReference>
<dbReference type="RefSeq" id="WP_010038094.1">
    <property type="nucleotide sequence ID" value="NZ_CP025958.1"/>
</dbReference>
<name>A0A2Z3H4F9_9BACT</name>
<dbReference type="OrthoDB" id="6908471at2"/>
<proteinExistence type="predicted"/>
<evidence type="ECO:0000313" key="1">
    <source>
        <dbReference type="EMBL" id="AWM35880.1"/>
    </source>
</evidence>
<evidence type="ECO:0000313" key="2">
    <source>
        <dbReference type="Proteomes" id="UP000245802"/>
    </source>
</evidence>
<dbReference type="KEGG" id="gog:C1280_01860"/>